<sequence length="241" mass="26571">MTRTRRKSVFKPCIDLHDGQVKQIVGGTLSDIDPDALRTNFVSSQSPAHYALLYKENALEGGHIIQLGPGNDEAARAALAAWPNALQIGGGINDQNARSWITAGASKVIVTSYLFPKGQFSLERLKAISSAIGKERLVVDVSCRRRGERWLVAMNKWQDITDMEVSQGSLSLLSEYCSEFLIHAADVEGLCQGIDEELVASKFTSVLARYPSQFGFLRTCRVVSNSRHVRWRSEMSAISPT</sequence>
<evidence type="ECO:0000313" key="14">
    <source>
        <dbReference type="Proteomes" id="UP001049176"/>
    </source>
</evidence>
<dbReference type="EMBL" id="CM032182">
    <property type="protein sequence ID" value="KAG7096962.1"/>
    <property type="molecule type" value="Genomic_DNA"/>
</dbReference>
<evidence type="ECO:0000256" key="6">
    <source>
        <dbReference type="ARBA" id="ARBA00022605"/>
    </source>
</evidence>
<dbReference type="RefSeq" id="XP_043013432.1">
    <property type="nucleotide sequence ID" value="XM_043148830.1"/>
</dbReference>
<reference evidence="13" key="1">
    <citation type="journal article" date="2021" name="Genome Biol. Evol.">
        <title>The assembled and annotated genome of the fairy-ring fungus Marasmius oreades.</title>
        <authorList>
            <person name="Hiltunen M."/>
            <person name="Ament-Velasquez S.L."/>
            <person name="Johannesson H."/>
        </authorList>
    </citation>
    <scope>NUCLEOTIDE SEQUENCE</scope>
    <source>
        <strain evidence="13">03SP1</strain>
    </source>
</reference>
<gene>
    <name evidence="13" type="ORF">E1B28_004359</name>
</gene>
<evidence type="ECO:0000256" key="12">
    <source>
        <dbReference type="RuleBase" id="RU364022"/>
    </source>
</evidence>
<dbReference type="GO" id="GO:0005737">
    <property type="term" value="C:cytoplasm"/>
    <property type="evidence" value="ECO:0007669"/>
    <property type="project" value="UniProtKB-SubCell"/>
</dbReference>
<keyword evidence="7 11" id="KW-0368">Histidine biosynthesis</keyword>
<proteinExistence type="inferred from homology"/>
<evidence type="ECO:0000256" key="5">
    <source>
        <dbReference type="ARBA" id="ARBA00018464"/>
    </source>
</evidence>
<dbReference type="KEGG" id="more:E1B28_004359"/>
<dbReference type="GO" id="GO:0003949">
    <property type="term" value="F:1-(5-phosphoribosyl)-5-[(5-phosphoribosylamino)methylideneamino]imidazole-4-carboxamide isomerase activity"/>
    <property type="evidence" value="ECO:0007669"/>
    <property type="project" value="UniProtKB-EC"/>
</dbReference>
<dbReference type="GeneID" id="66073435"/>
<dbReference type="OrthoDB" id="446074at2759"/>
<name>A0A9P7UYH4_9AGAR</name>
<evidence type="ECO:0000256" key="10">
    <source>
        <dbReference type="ARBA" id="ARBA00031376"/>
    </source>
</evidence>
<dbReference type="GO" id="GO:0000162">
    <property type="term" value="P:L-tryptophan biosynthetic process"/>
    <property type="evidence" value="ECO:0007669"/>
    <property type="project" value="TreeGrafter"/>
</dbReference>
<dbReference type="CDD" id="cd04723">
    <property type="entry name" value="HisA_HisF"/>
    <property type="match status" value="1"/>
</dbReference>
<dbReference type="Proteomes" id="UP001049176">
    <property type="component" value="Chromosome 2"/>
</dbReference>
<evidence type="ECO:0000256" key="9">
    <source>
        <dbReference type="ARBA" id="ARBA00030547"/>
    </source>
</evidence>
<keyword evidence="6 11" id="KW-0028">Amino-acid biosynthesis</keyword>
<dbReference type="NCBIfam" id="TIGR02129">
    <property type="entry name" value="hisA_euk"/>
    <property type="match status" value="1"/>
</dbReference>
<keyword evidence="14" id="KW-1185">Reference proteome</keyword>
<dbReference type="InterPro" id="IPR044524">
    <property type="entry name" value="Isoase_HisA-like"/>
</dbReference>
<evidence type="ECO:0000313" key="13">
    <source>
        <dbReference type="EMBL" id="KAG7096962.1"/>
    </source>
</evidence>
<dbReference type="SUPFAM" id="SSF51366">
    <property type="entry name" value="Ribulose-phoshate binding barrel"/>
    <property type="match status" value="1"/>
</dbReference>
<comment type="caution">
    <text evidence="13">The sequence shown here is derived from an EMBL/GenBank/DDBJ whole genome shotgun (WGS) entry which is preliminary data.</text>
</comment>
<dbReference type="InterPro" id="IPR011858">
    <property type="entry name" value="His6/HISN3"/>
</dbReference>
<evidence type="ECO:0000256" key="1">
    <source>
        <dbReference type="ARBA" id="ARBA00000901"/>
    </source>
</evidence>
<dbReference type="Gene3D" id="3.20.20.70">
    <property type="entry name" value="Aldolase class I"/>
    <property type="match status" value="1"/>
</dbReference>
<accession>A0A9P7UYH4</accession>
<organism evidence="13 14">
    <name type="scientific">Marasmius oreades</name>
    <name type="common">fairy-ring Marasmius</name>
    <dbReference type="NCBI Taxonomy" id="181124"/>
    <lineage>
        <taxon>Eukaryota</taxon>
        <taxon>Fungi</taxon>
        <taxon>Dikarya</taxon>
        <taxon>Basidiomycota</taxon>
        <taxon>Agaricomycotina</taxon>
        <taxon>Agaricomycetes</taxon>
        <taxon>Agaricomycetidae</taxon>
        <taxon>Agaricales</taxon>
        <taxon>Marasmiineae</taxon>
        <taxon>Marasmiaceae</taxon>
        <taxon>Marasmius</taxon>
    </lineage>
</organism>
<dbReference type="PANTHER" id="PTHR43090:SF2">
    <property type="entry name" value="1-(5-PHOSPHORIBOSYL)-5-[(5-PHOSPHORIBOSYLAMINO)METHYLIDENEAMINO] IMIDAZOLE-4-CARBOXAMIDE ISOMERASE"/>
    <property type="match status" value="1"/>
</dbReference>
<dbReference type="InterPro" id="IPR006062">
    <property type="entry name" value="His_biosynth"/>
</dbReference>
<dbReference type="GO" id="GO:0000105">
    <property type="term" value="P:L-histidine biosynthetic process"/>
    <property type="evidence" value="ECO:0007669"/>
    <property type="project" value="UniProtKB-KW"/>
</dbReference>
<comment type="similarity">
    <text evidence="3 11">Belongs to the HisA/HisF family.</text>
</comment>
<evidence type="ECO:0000256" key="2">
    <source>
        <dbReference type="ARBA" id="ARBA00005133"/>
    </source>
</evidence>
<evidence type="ECO:0000256" key="7">
    <source>
        <dbReference type="ARBA" id="ARBA00023102"/>
    </source>
</evidence>
<dbReference type="AlphaFoldDB" id="A0A9P7UYH4"/>
<keyword evidence="8 12" id="KW-0413">Isomerase</keyword>
<dbReference type="Pfam" id="PF00977">
    <property type="entry name" value="His_biosynth"/>
    <property type="match status" value="1"/>
</dbReference>
<evidence type="ECO:0000256" key="11">
    <source>
        <dbReference type="RuleBase" id="RU003657"/>
    </source>
</evidence>
<evidence type="ECO:0000256" key="4">
    <source>
        <dbReference type="ARBA" id="ARBA00012550"/>
    </source>
</evidence>
<comment type="pathway">
    <text evidence="2 12">Amino-acid biosynthesis; L-histidine biosynthesis; L-histidine from 5-phospho-alpha-D-ribose 1-diphosphate: step 4/9.</text>
</comment>
<dbReference type="PANTHER" id="PTHR43090">
    <property type="entry name" value="1-(5-PHOSPHORIBOSYL)-5-[(5-PHOSPHORIBOSYLAMINO)METHYLIDENEAMINO] IMIDAZOLE-4-CARBOXAMIDE ISOMERASE"/>
    <property type="match status" value="1"/>
</dbReference>
<dbReference type="InterPro" id="IPR013785">
    <property type="entry name" value="Aldolase_TIM"/>
</dbReference>
<dbReference type="InterPro" id="IPR011060">
    <property type="entry name" value="RibuloseP-bd_barrel"/>
</dbReference>
<keyword evidence="12" id="KW-0963">Cytoplasm</keyword>
<comment type="catalytic activity">
    <reaction evidence="1 12">
        <text>1-(5-phospho-beta-D-ribosyl)-5-[(5-phospho-beta-D-ribosylamino)methylideneamino]imidazole-4-carboxamide = 5-[(5-phospho-1-deoxy-D-ribulos-1-ylimino)methylamino]-1-(5-phospho-beta-D-ribosyl)imidazole-4-carboxamide</text>
        <dbReference type="Rhea" id="RHEA:15469"/>
        <dbReference type="ChEBI" id="CHEBI:58435"/>
        <dbReference type="ChEBI" id="CHEBI:58525"/>
        <dbReference type="EC" id="5.3.1.16"/>
    </reaction>
</comment>
<evidence type="ECO:0000256" key="3">
    <source>
        <dbReference type="ARBA" id="ARBA00009667"/>
    </source>
</evidence>
<evidence type="ECO:0000256" key="8">
    <source>
        <dbReference type="ARBA" id="ARBA00023235"/>
    </source>
</evidence>
<comment type="subcellular location">
    <subcellularLocation>
        <location evidence="12">Cytoplasm</location>
    </subcellularLocation>
</comment>
<protein>
    <recommendedName>
        <fullName evidence="5 12">1-(5-phosphoribosyl)-5-[(5-phosphoribosylamino)methylideneamino] imidazole-4-carboxamide isomerase</fullName>
        <ecNumber evidence="4 12">5.3.1.16</ecNumber>
    </recommendedName>
    <alternativeName>
        <fullName evidence="10 12">5-proFAR isomerase</fullName>
    </alternativeName>
    <alternativeName>
        <fullName evidence="9 12">Phosphoribosylformimino-5-aminoimidazole carboxamide ribotide isomerase</fullName>
    </alternativeName>
</protein>
<dbReference type="EC" id="5.3.1.16" evidence="4 12"/>